<name>A0A8J3C1Y5_9ACTN</name>
<evidence type="ECO:0000259" key="7">
    <source>
        <dbReference type="Pfam" id="PF17851"/>
    </source>
</evidence>
<dbReference type="GO" id="GO:0004553">
    <property type="term" value="F:hydrolase activity, hydrolyzing O-glycosyl compounds"/>
    <property type="evidence" value="ECO:0007669"/>
    <property type="project" value="InterPro"/>
</dbReference>
<evidence type="ECO:0000256" key="5">
    <source>
        <dbReference type="PIRSR" id="PIRSR606710-2"/>
    </source>
</evidence>
<reference evidence="8" key="2">
    <citation type="submission" date="2020-09" db="EMBL/GenBank/DDBJ databases">
        <authorList>
            <person name="Sun Q."/>
            <person name="Zhou Y."/>
        </authorList>
    </citation>
    <scope>NUCLEOTIDE SEQUENCE</scope>
    <source>
        <strain evidence="8">CGMCC 4.7299</strain>
    </source>
</reference>
<feature type="domain" description="Beta-xylosidase C-terminal Concanavalin A-like" evidence="7">
    <location>
        <begin position="547"/>
        <end position="709"/>
    </location>
</feature>
<sequence length="743" mass="78573">MRPIPRTAVVLASLLSLAAPAGVPAPASAAPDAATYTNPVSADTVDTFPDPTMIRGKDGRWYAYGTTNPIFNSDGETGEHILPTMVSDDLVHWTYAGDVFALHAKPSWWPAATRPWAPDIRYYDNTYHLTYALSVGGIGLATSPNPAGPWTDRGQIVPAASGCPSGTIDQAMFTDTDGSYWLYWGSYDTICVSRMTHDGTALTGPVTQIGRGRRMEGGYVVHRDGWYYLFYSDGGCCDGAFSGYVTKVARASSPTGPFRTPSGVDLMDLTSKDGIVVAGDGNRWVGPGHNALVTDLSGQDWLVYHAIPYADPDFPPVTGANGATLRLTKRPLLIDRLDWIDGWPVVRAGAGPSTTAQPAPVTTWAVGSRFDTADGFGTQWDLVDGHLQTDAAGTVLSDDTVAGNVRVEGDVRGAAAGIVFAYRSPDNRIEARLDGATKRLIVDVTVAGATTTATAALPDNTNVDSWHTIAAERRGRNLSVEVSADRLRDASAAVAITLPAGIGNGRIGAVSRSGAAQVDNLGAAPLYAPVRHRVADPSVGAKLAAYSDEFTGSAPGAGWSWIRGNPGVTVSGGALSWPTQNAELALGDNSASVLVRDAPSGDYVVETKLDFDGTRGNQQAGMILYGTDDRFIKLVHSVLPLNNGGGAVLQQTEFTKEDTRASTSQVTSGPMFGGPAPRTMWLRMLYQPETRTARMASSRDGVTWEWGGSWTAEFAAPPRIGLISMNASGATGRFDYVRTYAAG</sequence>
<dbReference type="InterPro" id="IPR041542">
    <property type="entry name" value="GH43_C2"/>
</dbReference>
<dbReference type="AlphaFoldDB" id="A0A8J3C1Y5"/>
<keyword evidence="2" id="KW-0378">Hydrolase</keyword>
<evidence type="ECO:0000256" key="1">
    <source>
        <dbReference type="ARBA" id="ARBA00009865"/>
    </source>
</evidence>
<evidence type="ECO:0000313" key="8">
    <source>
        <dbReference type="EMBL" id="GGK95586.1"/>
    </source>
</evidence>
<dbReference type="SUPFAM" id="SSF75005">
    <property type="entry name" value="Arabinanase/levansucrase/invertase"/>
    <property type="match status" value="1"/>
</dbReference>
<dbReference type="Gene3D" id="2.60.120.200">
    <property type="match status" value="1"/>
</dbReference>
<evidence type="ECO:0000256" key="2">
    <source>
        <dbReference type="ARBA" id="ARBA00022801"/>
    </source>
</evidence>
<feature type="active site" description="Proton acceptor" evidence="4">
    <location>
        <position position="50"/>
    </location>
</feature>
<keyword evidence="6" id="KW-0732">Signal</keyword>
<comment type="caution">
    <text evidence="8">The sequence shown here is derived from an EMBL/GenBank/DDBJ whole genome shotgun (WGS) entry which is preliminary data.</text>
</comment>
<keyword evidence="3" id="KW-0326">Glycosidase</keyword>
<dbReference type="SUPFAM" id="SSF49899">
    <property type="entry name" value="Concanavalin A-like lectins/glucanases"/>
    <property type="match status" value="1"/>
</dbReference>
<keyword evidence="9" id="KW-1185">Reference proteome</keyword>
<dbReference type="PANTHER" id="PTHR42812">
    <property type="entry name" value="BETA-XYLOSIDASE"/>
    <property type="match status" value="1"/>
</dbReference>
<reference evidence="8" key="1">
    <citation type="journal article" date="2014" name="Int. J. Syst. Evol. Microbiol.">
        <title>Complete genome sequence of Corynebacterium casei LMG S-19264T (=DSM 44701T), isolated from a smear-ripened cheese.</title>
        <authorList>
            <consortium name="US DOE Joint Genome Institute (JGI-PGF)"/>
            <person name="Walter F."/>
            <person name="Albersmeier A."/>
            <person name="Kalinowski J."/>
            <person name="Ruckert C."/>
        </authorList>
    </citation>
    <scope>NUCLEOTIDE SEQUENCE</scope>
    <source>
        <strain evidence="8">CGMCC 4.7299</strain>
    </source>
</reference>
<dbReference type="InterPro" id="IPR006710">
    <property type="entry name" value="Glyco_hydro_43"/>
</dbReference>
<accession>A0A8J3C1Y5</accession>
<proteinExistence type="inferred from homology"/>
<gene>
    <name evidence="8" type="ORF">GCM10012284_32160</name>
</gene>
<dbReference type="RefSeq" id="WP_189080018.1">
    <property type="nucleotide sequence ID" value="NZ_BMMX01000013.1"/>
</dbReference>
<dbReference type="InterPro" id="IPR051795">
    <property type="entry name" value="Glycosyl_Hydrlase_43"/>
</dbReference>
<comment type="similarity">
    <text evidence="1">Belongs to the glycosyl hydrolase 43 family.</text>
</comment>
<dbReference type="InterPro" id="IPR023296">
    <property type="entry name" value="Glyco_hydro_beta-prop_sf"/>
</dbReference>
<protein>
    <recommendedName>
        <fullName evidence="7">Beta-xylosidase C-terminal Concanavalin A-like domain-containing protein</fullName>
    </recommendedName>
</protein>
<feature type="chain" id="PRO_5035223061" description="Beta-xylosidase C-terminal Concanavalin A-like domain-containing protein" evidence="6">
    <location>
        <begin position="30"/>
        <end position="743"/>
    </location>
</feature>
<feature type="active site" description="Proton donor" evidence="4">
    <location>
        <position position="216"/>
    </location>
</feature>
<dbReference type="Gene3D" id="2.115.10.20">
    <property type="entry name" value="Glycosyl hydrolase domain, family 43"/>
    <property type="match status" value="1"/>
</dbReference>
<dbReference type="Proteomes" id="UP000656042">
    <property type="component" value="Unassembled WGS sequence"/>
</dbReference>
<evidence type="ECO:0000256" key="6">
    <source>
        <dbReference type="SAM" id="SignalP"/>
    </source>
</evidence>
<dbReference type="Gene3D" id="2.60.120.560">
    <property type="entry name" value="Exo-inulinase, domain 1"/>
    <property type="match status" value="1"/>
</dbReference>
<dbReference type="CDD" id="cd18616">
    <property type="entry name" value="GH43_ABN-like"/>
    <property type="match status" value="1"/>
</dbReference>
<feature type="signal peptide" evidence="6">
    <location>
        <begin position="1"/>
        <end position="29"/>
    </location>
</feature>
<dbReference type="Pfam" id="PF04616">
    <property type="entry name" value="Glyco_hydro_43"/>
    <property type="match status" value="1"/>
</dbReference>
<dbReference type="GO" id="GO:0005975">
    <property type="term" value="P:carbohydrate metabolic process"/>
    <property type="evidence" value="ECO:0007669"/>
    <property type="project" value="InterPro"/>
</dbReference>
<evidence type="ECO:0000256" key="4">
    <source>
        <dbReference type="PIRSR" id="PIRSR606710-1"/>
    </source>
</evidence>
<evidence type="ECO:0000313" key="9">
    <source>
        <dbReference type="Proteomes" id="UP000656042"/>
    </source>
</evidence>
<dbReference type="InterPro" id="IPR013320">
    <property type="entry name" value="ConA-like_dom_sf"/>
</dbReference>
<dbReference type="EMBL" id="BMMX01000013">
    <property type="protein sequence ID" value="GGK95586.1"/>
    <property type="molecule type" value="Genomic_DNA"/>
</dbReference>
<dbReference type="PANTHER" id="PTHR42812:SF5">
    <property type="entry name" value="ENDO-ARABINASE"/>
    <property type="match status" value="1"/>
</dbReference>
<feature type="site" description="Important for catalytic activity, responsible for pKa modulation of the active site Glu and correct orientation of both the proton donor and substrate" evidence="5">
    <location>
        <position position="169"/>
    </location>
</feature>
<organism evidence="8 9">
    <name type="scientific">Mangrovihabitans endophyticus</name>
    <dbReference type="NCBI Taxonomy" id="1751298"/>
    <lineage>
        <taxon>Bacteria</taxon>
        <taxon>Bacillati</taxon>
        <taxon>Actinomycetota</taxon>
        <taxon>Actinomycetes</taxon>
        <taxon>Micromonosporales</taxon>
        <taxon>Micromonosporaceae</taxon>
        <taxon>Mangrovihabitans</taxon>
    </lineage>
</organism>
<evidence type="ECO:0000256" key="3">
    <source>
        <dbReference type="ARBA" id="ARBA00023295"/>
    </source>
</evidence>
<dbReference type="Pfam" id="PF17851">
    <property type="entry name" value="GH43_C2"/>
    <property type="match status" value="1"/>
</dbReference>